<evidence type="ECO:0000313" key="2">
    <source>
        <dbReference type="Proteomes" id="UP001057402"/>
    </source>
</evidence>
<comment type="caution">
    <text evidence="1">The sequence shown here is derived from an EMBL/GenBank/DDBJ whole genome shotgun (WGS) entry which is preliminary data.</text>
</comment>
<sequence length="130" mass="14794">MRIGKRRPHGSRAKTVLASMSIPSTGEAGPPKPPIIMESSMVAWIPLMVKRGLLAFPKDSKQLDPEVRRKCIYGRHVAAYMSVSIWLPHLIYWIDFRLVSWVSELNTVYDLSYTLMEMNRRSTSLTSVST</sequence>
<name>A0ACB9QUH0_9MYRT</name>
<gene>
    <name evidence="1" type="ORF">MLD38_017675</name>
</gene>
<evidence type="ECO:0000313" key="1">
    <source>
        <dbReference type="EMBL" id="KAI4369201.1"/>
    </source>
</evidence>
<proteinExistence type="predicted"/>
<dbReference type="Proteomes" id="UP001057402">
    <property type="component" value="Chromosome 5"/>
</dbReference>
<protein>
    <submittedName>
        <fullName evidence="1">Uncharacterized protein</fullName>
    </submittedName>
</protein>
<accession>A0ACB9QUH0</accession>
<keyword evidence="2" id="KW-1185">Reference proteome</keyword>
<dbReference type="EMBL" id="CM042884">
    <property type="protein sequence ID" value="KAI4369201.1"/>
    <property type="molecule type" value="Genomic_DNA"/>
</dbReference>
<reference evidence="2" key="1">
    <citation type="journal article" date="2023" name="Front. Plant Sci.">
        <title>Chromosomal-level genome assembly of Melastoma candidum provides insights into trichome evolution.</title>
        <authorList>
            <person name="Zhong Y."/>
            <person name="Wu W."/>
            <person name="Sun C."/>
            <person name="Zou P."/>
            <person name="Liu Y."/>
            <person name="Dai S."/>
            <person name="Zhou R."/>
        </authorList>
    </citation>
    <scope>NUCLEOTIDE SEQUENCE [LARGE SCALE GENOMIC DNA]</scope>
</reference>
<organism evidence="1 2">
    <name type="scientific">Melastoma candidum</name>
    <dbReference type="NCBI Taxonomy" id="119954"/>
    <lineage>
        <taxon>Eukaryota</taxon>
        <taxon>Viridiplantae</taxon>
        <taxon>Streptophyta</taxon>
        <taxon>Embryophyta</taxon>
        <taxon>Tracheophyta</taxon>
        <taxon>Spermatophyta</taxon>
        <taxon>Magnoliopsida</taxon>
        <taxon>eudicotyledons</taxon>
        <taxon>Gunneridae</taxon>
        <taxon>Pentapetalae</taxon>
        <taxon>rosids</taxon>
        <taxon>malvids</taxon>
        <taxon>Myrtales</taxon>
        <taxon>Melastomataceae</taxon>
        <taxon>Melastomatoideae</taxon>
        <taxon>Melastomateae</taxon>
        <taxon>Melastoma</taxon>
    </lineage>
</organism>